<feature type="region of interest" description="Disordered" evidence="1">
    <location>
        <begin position="174"/>
        <end position="510"/>
    </location>
</feature>
<feature type="region of interest" description="Disordered" evidence="1">
    <location>
        <begin position="1"/>
        <end position="131"/>
    </location>
</feature>
<feature type="compositionally biased region" description="Low complexity" evidence="1">
    <location>
        <begin position="790"/>
        <end position="804"/>
    </location>
</feature>
<feature type="compositionally biased region" description="Low complexity" evidence="1">
    <location>
        <begin position="334"/>
        <end position="347"/>
    </location>
</feature>
<dbReference type="OrthoDB" id="4188047at2759"/>
<feature type="compositionally biased region" description="Basic and acidic residues" evidence="1">
    <location>
        <begin position="220"/>
        <end position="229"/>
    </location>
</feature>
<feature type="compositionally biased region" description="Polar residues" evidence="1">
    <location>
        <begin position="1"/>
        <end position="21"/>
    </location>
</feature>
<feature type="compositionally biased region" description="Polar residues" evidence="1">
    <location>
        <begin position="199"/>
        <end position="216"/>
    </location>
</feature>
<protein>
    <submittedName>
        <fullName evidence="2">Uncharacterized protein</fullName>
    </submittedName>
</protein>
<feature type="compositionally biased region" description="Basic and acidic residues" evidence="1">
    <location>
        <begin position="705"/>
        <end position="718"/>
    </location>
</feature>
<feature type="compositionally biased region" description="Pro residues" evidence="1">
    <location>
        <begin position="315"/>
        <end position="325"/>
    </location>
</feature>
<feature type="compositionally biased region" description="Pro residues" evidence="1">
    <location>
        <begin position="407"/>
        <end position="418"/>
    </location>
</feature>
<proteinExistence type="predicted"/>
<feature type="compositionally biased region" description="Basic and acidic residues" evidence="1">
    <location>
        <begin position="435"/>
        <end position="445"/>
    </location>
</feature>
<evidence type="ECO:0000313" key="3">
    <source>
        <dbReference type="Proteomes" id="UP000235023"/>
    </source>
</evidence>
<feature type="compositionally biased region" description="Polar residues" evidence="1">
    <location>
        <begin position="34"/>
        <end position="48"/>
    </location>
</feature>
<accession>A0A2J5HW85</accession>
<dbReference type="AlphaFoldDB" id="A0A2J5HW85"/>
<keyword evidence="3" id="KW-1185">Reference proteome</keyword>
<organism evidence="2 3">
    <name type="scientific">Aspergillus taichungensis</name>
    <dbReference type="NCBI Taxonomy" id="482145"/>
    <lineage>
        <taxon>Eukaryota</taxon>
        <taxon>Fungi</taxon>
        <taxon>Dikarya</taxon>
        <taxon>Ascomycota</taxon>
        <taxon>Pezizomycotina</taxon>
        <taxon>Eurotiomycetes</taxon>
        <taxon>Eurotiomycetidae</taxon>
        <taxon>Eurotiales</taxon>
        <taxon>Aspergillaceae</taxon>
        <taxon>Aspergillus</taxon>
        <taxon>Aspergillus subgen. Circumdati</taxon>
    </lineage>
</organism>
<reference evidence="3" key="1">
    <citation type="submission" date="2017-12" db="EMBL/GenBank/DDBJ databases">
        <authorList>
            <consortium name="DOE Joint Genome Institute"/>
            <person name="Mondo S.J."/>
            <person name="Kjaerbolling I."/>
            <person name="Vesth T.C."/>
            <person name="Frisvad J.C."/>
            <person name="Nybo J.L."/>
            <person name="Theobald S."/>
            <person name="Kuo A."/>
            <person name="Bowyer P."/>
            <person name="Matsuda Y."/>
            <person name="Lyhne E.K."/>
            <person name="Kogle M.E."/>
            <person name="Clum A."/>
            <person name="Lipzen A."/>
            <person name="Salamov A."/>
            <person name="Ngan C.Y."/>
            <person name="Daum C."/>
            <person name="Chiniquy J."/>
            <person name="Barry K."/>
            <person name="LaButti K."/>
            <person name="Haridas S."/>
            <person name="Simmons B.A."/>
            <person name="Magnuson J.K."/>
            <person name="Mortensen U.H."/>
            <person name="Larsen T.O."/>
            <person name="Grigoriev I.V."/>
            <person name="Baker S.E."/>
            <person name="Andersen M.R."/>
            <person name="Nordberg H.P."/>
            <person name="Cantor M.N."/>
            <person name="Hua S.X."/>
        </authorList>
    </citation>
    <scope>NUCLEOTIDE SEQUENCE [LARGE SCALE GENOMIC DNA]</scope>
    <source>
        <strain evidence="3">IBT 19404</strain>
    </source>
</reference>
<feature type="compositionally biased region" description="Polar residues" evidence="1">
    <location>
        <begin position="823"/>
        <end position="851"/>
    </location>
</feature>
<name>A0A2J5HW85_9EURO</name>
<evidence type="ECO:0000313" key="2">
    <source>
        <dbReference type="EMBL" id="PLN81674.1"/>
    </source>
</evidence>
<sequence length="873" mass="94661">MSALSATSTGDTQVPATPDTQARSEHVPELVSLFQAQSATSSQGTFQGNGARDMFKAGQRRLRQLAMRQKKPTDPKTKAEQTSLQLLALEQEGFLPVRRPPPKKTGPKSSIDSTLSSTRSASSLSFRSSSRRDVENIGQPWLVDPLERCDSMDSKAQLSSLDLRDLTSLVEAAMTSPGLHKGGGPSPDRLTVERDWSRRSSSQGLVDQTPGTNSVPESARVSRETDRIEALPAIPATPDLAKPGSSTSSTRDTTSKEHQQEKQPVDPEATPDTPADKTPASNSSTPHPSAPGPTLKLFPDTLPPRVSSKGAWRLSPPPNRPLPTDPEPRQSQDSSITIRSSTSSSRILNPLRRSRQGSQGADQAPMPRLAKPPRNAPASPVYERSAEARSGRRRSSLPMAAINAFPLPAPMRPLPSLPEPGLIPQADRASNSQSNKRESDADTKSSNRKLTSVPPEDGSVIVKDKNAPSRPSSPIMLNGKDSASRAQDKSCPVATSGGPLARTEQSRADRVRALRLKDLSESRMYLRGSEQVSHEHQQLELDQEFPQANNDTDSTGHLGSCADNDARYQRRNTSDPLSPPPLSPILSRQSQRPVSGKGPGSSNSPTPLEEDISLSAFPFPGGSRRSSSTRSVDLLRDVFGGPSHRCETALPSSDEEPIHPSPHSHQPQPVPSQHRRAKQTPVMGDPALLRARHTKKKPGFSRPFTPRDQRSYQHEKVCPDSQSSQSSFYSQDPRGSRQWPEYALALEKRIAQLTHQNKALQAALLAALDMNNKQSLHGLLGGSETSLGTATTARSFSSTTNTSSGYDEPPLPPPRHPKRGLARQQTYRPQSWIASPDSSRPGSCESANSASVRDVEDMLEGFDFTWRSDKPAI</sequence>
<feature type="compositionally biased region" description="Low complexity" evidence="1">
    <location>
        <begin position="109"/>
        <end position="128"/>
    </location>
</feature>
<feature type="region of interest" description="Disordered" evidence="1">
    <location>
        <begin position="525"/>
        <end position="736"/>
    </location>
</feature>
<feature type="compositionally biased region" description="Basic and acidic residues" evidence="1">
    <location>
        <begin position="253"/>
        <end position="265"/>
    </location>
</feature>
<gene>
    <name evidence="2" type="ORF">BDW42DRAFT_200731</name>
</gene>
<feature type="compositionally biased region" description="Basic residues" evidence="1">
    <location>
        <begin position="690"/>
        <end position="699"/>
    </location>
</feature>
<dbReference type="EMBL" id="KZ559534">
    <property type="protein sequence ID" value="PLN81674.1"/>
    <property type="molecule type" value="Genomic_DNA"/>
</dbReference>
<feature type="compositionally biased region" description="Polar residues" evidence="1">
    <location>
        <begin position="546"/>
        <end position="557"/>
    </location>
</feature>
<dbReference type="Proteomes" id="UP000235023">
    <property type="component" value="Unassembled WGS sequence"/>
</dbReference>
<feature type="compositionally biased region" description="Low complexity" evidence="1">
    <location>
        <begin position="721"/>
        <end position="731"/>
    </location>
</feature>
<feature type="region of interest" description="Disordered" evidence="1">
    <location>
        <begin position="790"/>
        <end position="852"/>
    </location>
</feature>
<evidence type="ECO:0000256" key="1">
    <source>
        <dbReference type="SAM" id="MobiDB-lite"/>
    </source>
</evidence>